<feature type="domain" description="DUF4232" evidence="3">
    <location>
        <begin position="78"/>
        <end position="211"/>
    </location>
</feature>
<accession>A0A1G9X9D1</accession>
<dbReference type="Pfam" id="PF14016">
    <property type="entry name" value="DUF4232"/>
    <property type="match status" value="1"/>
</dbReference>
<sequence>MSTRWGSTHGRLVRAAPVAAAAAAALALAGCGAHTTPGAAAPSGPATSYPPRSATPPGIAQYPGPPVDEPTGTAGLPCPASGLRAALGVPDAAMGLRAVTVSLTDCGTAPRTISGYPRLRVLGRDGRGLDVEVHHGVTVTGGIDDPAPTTLTLRPGERAITALVWRNLVTDSTVTAVTGTAVELTVAGAPQKVPLTVDLGTTGTLDVTAWHHPDATEARQPTDPPSRP</sequence>
<reference evidence="4 5" key="1">
    <citation type="submission" date="2016-10" db="EMBL/GenBank/DDBJ databases">
        <authorList>
            <person name="de Groot N.N."/>
        </authorList>
    </citation>
    <scope>NUCLEOTIDE SEQUENCE [LARGE SCALE GENOMIC DNA]</scope>
    <source>
        <strain evidence="4 5">CGMCC 4.2022</strain>
    </source>
</reference>
<dbReference type="OrthoDB" id="3827416at2"/>
<feature type="region of interest" description="Disordered" evidence="1">
    <location>
        <begin position="37"/>
        <end position="76"/>
    </location>
</feature>
<evidence type="ECO:0000259" key="3">
    <source>
        <dbReference type="Pfam" id="PF14016"/>
    </source>
</evidence>
<feature type="signal peptide" evidence="2">
    <location>
        <begin position="1"/>
        <end position="29"/>
    </location>
</feature>
<dbReference type="EMBL" id="FNIE01000002">
    <property type="protein sequence ID" value="SDM93056.1"/>
    <property type="molecule type" value="Genomic_DNA"/>
</dbReference>
<dbReference type="STRING" id="310781.SAMN05216259_10239"/>
<dbReference type="InterPro" id="IPR025326">
    <property type="entry name" value="DUF4232"/>
</dbReference>
<gene>
    <name evidence="4" type="ORF">SAMN05216259_10239</name>
</gene>
<keyword evidence="2" id="KW-0732">Signal</keyword>
<evidence type="ECO:0000313" key="4">
    <source>
        <dbReference type="EMBL" id="SDM93056.1"/>
    </source>
</evidence>
<evidence type="ECO:0000256" key="2">
    <source>
        <dbReference type="SAM" id="SignalP"/>
    </source>
</evidence>
<dbReference type="PROSITE" id="PS51257">
    <property type="entry name" value="PROKAR_LIPOPROTEIN"/>
    <property type="match status" value="1"/>
</dbReference>
<dbReference type="AlphaFoldDB" id="A0A1G9X9D1"/>
<evidence type="ECO:0000256" key="1">
    <source>
        <dbReference type="SAM" id="MobiDB-lite"/>
    </source>
</evidence>
<protein>
    <recommendedName>
        <fullName evidence="3">DUF4232 domain-containing protein</fullName>
    </recommendedName>
</protein>
<organism evidence="4 5">
    <name type="scientific">Actinacidiphila guanduensis</name>
    <dbReference type="NCBI Taxonomy" id="310781"/>
    <lineage>
        <taxon>Bacteria</taxon>
        <taxon>Bacillati</taxon>
        <taxon>Actinomycetota</taxon>
        <taxon>Actinomycetes</taxon>
        <taxon>Kitasatosporales</taxon>
        <taxon>Streptomycetaceae</taxon>
        <taxon>Actinacidiphila</taxon>
    </lineage>
</organism>
<feature type="compositionally biased region" description="Low complexity" evidence="1">
    <location>
        <begin position="37"/>
        <end position="51"/>
    </location>
</feature>
<dbReference type="Proteomes" id="UP000199341">
    <property type="component" value="Unassembled WGS sequence"/>
</dbReference>
<dbReference type="RefSeq" id="WP_107408835.1">
    <property type="nucleotide sequence ID" value="NZ_FNIE01000002.1"/>
</dbReference>
<evidence type="ECO:0000313" key="5">
    <source>
        <dbReference type="Proteomes" id="UP000199341"/>
    </source>
</evidence>
<proteinExistence type="predicted"/>
<name>A0A1G9X9D1_9ACTN</name>
<keyword evidence="5" id="KW-1185">Reference proteome</keyword>
<feature type="chain" id="PRO_5039141896" description="DUF4232 domain-containing protein" evidence="2">
    <location>
        <begin position="30"/>
        <end position="228"/>
    </location>
</feature>